<keyword evidence="3" id="KW-1185">Reference proteome</keyword>
<dbReference type="SUPFAM" id="SSF54427">
    <property type="entry name" value="NTF2-like"/>
    <property type="match status" value="1"/>
</dbReference>
<keyword evidence="2" id="KW-0413">Isomerase</keyword>
<proteinExistence type="predicted"/>
<evidence type="ECO:0000259" key="1">
    <source>
        <dbReference type="Pfam" id="PF12680"/>
    </source>
</evidence>
<dbReference type="Proteomes" id="UP000682843">
    <property type="component" value="Chromosome"/>
</dbReference>
<dbReference type="InterPro" id="IPR009959">
    <property type="entry name" value="Cyclase_SnoaL-like"/>
</dbReference>
<gene>
    <name evidence="2" type="ORF">RPMA_26725</name>
</gene>
<dbReference type="Gene3D" id="3.10.450.50">
    <property type="match status" value="1"/>
</dbReference>
<dbReference type="Pfam" id="PF12680">
    <property type="entry name" value="SnoaL_2"/>
    <property type="match status" value="1"/>
</dbReference>
<dbReference type="RefSeq" id="WP_211910755.1">
    <property type="nucleotide sequence ID" value="NZ_CP036498.1"/>
</dbReference>
<dbReference type="PANTHER" id="PTHR38436:SF1">
    <property type="entry name" value="ESTER CYCLASE"/>
    <property type="match status" value="1"/>
</dbReference>
<dbReference type="InterPro" id="IPR037401">
    <property type="entry name" value="SnoaL-like"/>
</dbReference>
<dbReference type="InterPro" id="IPR032710">
    <property type="entry name" value="NTF2-like_dom_sf"/>
</dbReference>
<dbReference type="GO" id="GO:0016853">
    <property type="term" value="F:isomerase activity"/>
    <property type="evidence" value="ECO:0007669"/>
    <property type="project" value="UniProtKB-KW"/>
</dbReference>
<organism evidence="2 3">
    <name type="scientific">Tardiphaga alba</name>
    <dbReference type="NCBI Taxonomy" id="340268"/>
    <lineage>
        <taxon>Bacteria</taxon>
        <taxon>Pseudomonadati</taxon>
        <taxon>Pseudomonadota</taxon>
        <taxon>Alphaproteobacteria</taxon>
        <taxon>Hyphomicrobiales</taxon>
        <taxon>Nitrobacteraceae</taxon>
        <taxon>Tardiphaga</taxon>
    </lineage>
</organism>
<accession>A0ABX8AHZ1</accession>
<evidence type="ECO:0000313" key="3">
    <source>
        <dbReference type="Proteomes" id="UP000682843"/>
    </source>
</evidence>
<evidence type="ECO:0000313" key="2">
    <source>
        <dbReference type="EMBL" id="QUS42018.1"/>
    </source>
</evidence>
<reference evidence="2 3" key="1">
    <citation type="submission" date="2019-02" db="EMBL/GenBank/DDBJ databases">
        <title>Emended description of the genus Rhodopseudomonas and description of Rhodopseudomonas albus sp. nov., a non-phototrophic, heavy-metal-tolerant bacterium isolated from garden soil.</title>
        <authorList>
            <person name="Bao Z."/>
            <person name="Cao W.W."/>
            <person name="Sato Y."/>
            <person name="Nishizawa T."/>
            <person name="Zhao J."/>
            <person name="Guo Y."/>
            <person name="Ohta H."/>
        </authorList>
    </citation>
    <scope>NUCLEOTIDE SEQUENCE [LARGE SCALE GENOMIC DNA]</scope>
    <source>
        <strain evidence="2 3">SK50-23</strain>
    </source>
</reference>
<dbReference type="PANTHER" id="PTHR38436">
    <property type="entry name" value="POLYKETIDE CYCLASE SNOAL-LIKE DOMAIN"/>
    <property type="match status" value="1"/>
</dbReference>
<feature type="domain" description="SnoaL-like" evidence="1">
    <location>
        <begin position="9"/>
        <end position="119"/>
    </location>
</feature>
<name>A0ABX8AHZ1_9BRAD</name>
<protein>
    <submittedName>
        <fullName evidence="2">Ketosteroid isomerase</fullName>
    </submittedName>
</protein>
<sequence>MTENERIIRNLYAVAELQDSKGFAELFTPDGYFWDVSAGQKYYGADIGNVVDIYAKAFPDMHRALDLIYVAGDVVVVELSLNGTHKGPLALTAGTIPATGKEMQTPCCDVFHLENGKVKSFHCYTAATILMAQLGVLGNLQAAIAG</sequence>
<dbReference type="EMBL" id="CP036498">
    <property type="protein sequence ID" value="QUS42018.1"/>
    <property type="molecule type" value="Genomic_DNA"/>
</dbReference>